<dbReference type="EMBL" id="BSDX01000001">
    <property type="protein sequence ID" value="GLI52585.1"/>
    <property type="molecule type" value="Genomic_DNA"/>
</dbReference>
<evidence type="ECO:0000313" key="3">
    <source>
        <dbReference type="EMBL" id="GLI52585.1"/>
    </source>
</evidence>
<dbReference type="InterPro" id="IPR016047">
    <property type="entry name" value="M23ase_b-sheet_dom"/>
</dbReference>
<protein>
    <submittedName>
        <fullName evidence="3">Membrane protein</fullName>
    </submittedName>
</protein>
<dbReference type="PANTHER" id="PTHR21666">
    <property type="entry name" value="PEPTIDASE-RELATED"/>
    <property type="match status" value="1"/>
</dbReference>
<dbReference type="CDD" id="cd12797">
    <property type="entry name" value="M23_peptidase"/>
    <property type="match status" value="1"/>
</dbReference>
<dbReference type="Proteomes" id="UP001144297">
    <property type="component" value="Unassembled WGS sequence"/>
</dbReference>
<sequence length="278" mass="31509">MYKLKKLILKIFSPITIMLIPHGRTKVYGVKIPFLLIFLFICCWLAFNVYVFSIAVNTIEYYQMKQNLSSIMNKFNELKSTIIALKHAEAEFNKIFSLRSKKEILESINFHPSGDIDIEELKKHAEKAINTVSEIKNFLSEQQDIYKSTPLGWPVKGEITSPFGKREHPKYGYEEFHTGIDVSVPPGTEIKATADGIVVFSGYQGRNGNVVMIKHGYGFTTVYAHNKQNLVNVGQKVKRGDIIAISGNTGSTTGPHLHYEVWKNNSPISPISYLKEDF</sequence>
<feature type="transmembrane region" description="Helical" evidence="1">
    <location>
        <begin position="7"/>
        <end position="23"/>
    </location>
</feature>
<gene>
    <name evidence="3" type="ORF">TISLANDTSLP1_02780</name>
</gene>
<feature type="transmembrane region" description="Helical" evidence="1">
    <location>
        <begin position="35"/>
        <end position="56"/>
    </location>
</feature>
<accession>A0A9W6GED7</accession>
<keyword evidence="1" id="KW-0812">Transmembrane</keyword>
<evidence type="ECO:0000259" key="2">
    <source>
        <dbReference type="Pfam" id="PF01551"/>
    </source>
</evidence>
<dbReference type="PANTHER" id="PTHR21666:SF286">
    <property type="entry name" value="LIPOPROTEIN NLPD"/>
    <property type="match status" value="1"/>
</dbReference>
<reference evidence="3" key="1">
    <citation type="submission" date="2022-12" db="EMBL/GenBank/DDBJ databases">
        <title>Reference genome sequencing for broad-spectrum identification of bacterial and archaeal isolates by mass spectrometry.</title>
        <authorList>
            <person name="Sekiguchi Y."/>
            <person name="Tourlousse D.M."/>
        </authorList>
    </citation>
    <scope>NUCLEOTIDE SEQUENCE</scope>
    <source>
        <strain evidence="3">TSL-P1</strain>
    </source>
</reference>
<dbReference type="InterPro" id="IPR050570">
    <property type="entry name" value="Cell_wall_metabolism_enzyme"/>
</dbReference>
<dbReference type="GO" id="GO:0004222">
    <property type="term" value="F:metalloendopeptidase activity"/>
    <property type="evidence" value="ECO:0007669"/>
    <property type="project" value="TreeGrafter"/>
</dbReference>
<keyword evidence="1" id="KW-0472">Membrane</keyword>
<proteinExistence type="predicted"/>
<keyword evidence="4" id="KW-1185">Reference proteome</keyword>
<comment type="caution">
    <text evidence="3">The sequence shown here is derived from an EMBL/GenBank/DDBJ whole genome shotgun (WGS) entry which is preliminary data.</text>
</comment>
<organism evidence="3 4">
    <name type="scientific">Thermodesulfovibrio yellowstonii</name>
    <dbReference type="NCBI Taxonomy" id="28262"/>
    <lineage>
        <taxon>Bacteria</taxon>
        <taxon>Pseudomonadati</taxon>
        <taxon>Nitrospirota</taxon>
        <taxon>Thermodesulfovibrionia</taxon>
        <taxon>Thermodesulfovibrionales</taxon>
        <taxon>Thermodesulfovibrionaceae</taxon>
        <taxon>Thermodesulfovibrio</taxon>
    </lineage>
</organism>
<feature type="domain" description="M23ase beta-sheet core" evidence="2">
    <location>
        <begin position="176"/>
        <end position="270"/>
    </location>
</feature>
<dbReference type="InterPro" id="IPR011055">
    <property type="entry name" value="Dup_hybrid_motif"/>
</dbReference>
<evidence type="ECO:0000313" key="4">
    <source>
        <dbReference type="Proteomes" id="UP001144297"/>
    </source>
</evidence>
<dbReference type="Pfam" id="PF01551">
    <property type="entry name" value="Peptidase_M23"/>
    <property type="match status" value="1"/>
</dbReference>
<dbReference type="SUPFAM" id="SSF51261">
    <property type="entry name" value="Duplicated hybrid motif"/>
    <property type="match status" value="1"/>
</dbReference>
<dbReference type="AlphaFoldDB" id="A0A9W6GED7"/>
<dbReference type="FunFam" id="2.70.70.10:FF:000006">
    <property type="entry name" value="M23 family peptidase"/>
    <property type="match status" value="1"/>
</dbReference>
<keyword evidence="1" id="KW-1133">Transmembrane helix</keyword>
<name>A0A9W6GED7_9BACT</name>
<dbReference type="Gene3D" id="2.70.70.10">
    <property type="entry name" value="Glucose Permease (Domain IIA)"/>
    <property type="match status" value="1"/>
</dbReference>
<evidence type="ECO:0000256" key="1">
    <source>
        <dbReference type="SAM" id="Phobius"/>
    </source>
</evidence>